<accession>A0A9W4XKV6</accession>
<keyword evidence="1" id="KW-0812">Transmembrane</keyword>
<evidence type="ECO:0008006" key="4">
    <source>
        <dbReference type="Google" id="ProtNLM"/>
    </source>
</evidence>
<evidence type="ECO:0000313" key="2">
    <source>
        <dbReference type="EMBL" id="CAI5757480.1"/>
    </source>
</evidence>
<comment type="caution">
    <text evidence="2">The sequence shown here is derived from an EMBL/GenBank/DDBJ whole genome shotgun (WGS) entry which is preliminary data.</text>
</comment>
<feature type="transmembrane region" description="Helical" evidence="1">
    <location>
        <begin position="6"/>
        <end position="26"/>
    </location>
</feature>
<sequence>MKTISYYGIIILNYLVVVGILFIVFHHHNNLNLDYTKLLSDVFAGLILSIIIYILKFTHQLGSLNNNKELGESNFESFYLPIVEEVIKILIVYYQLSKCEIFNVLNICCIWSSYVVVTMQIYWYNPRNYEEKYAKFLKFYKLWINQTNYRQKYSLQNEDEIKELLQNLEYCNNNTTNQENPKLRHSTSSDDSGKTLINETLKSKISVKNLPIEFKVSKDVTASKSLPLNIEKNSMVKNYQSCQDFIDKLYSLSPKNTYHLNRATAIALEEEEIDNFDKSSLSEIPEVYENVDDGSSIRSIEIPRVNIKTIELSSPHPATYSFKSVINWFSWLCPPLFSIGEKQDINQFPNENYPLLKSSLSRYDLNKSLIPNQNFQRFQNFQFFLKYL</sequence>
<protein>
    <recommendedName>
        <fullName evidence="4">Transmembrane protein</fullName>
    </recommendedName>
</protein>
<gene>
    <name evidence="2" type="ORF">CANVERA_P1994</name>
</gene>
<evidence type="ECO:0000313" key="3">
    <source>
        <dbReference type="Proteomes" id="UP001152885"/>
    </source>
</evidence>
<proteinExistence type="predicted"/>
<feature type="transmembrane region" description="Helical" evidence="1">
    <location>
        <begin position="38"/>
        <end position="58"/>
    </location>
</feature>
<organism evidence="2 3">
    <name type="scientific">Candida verbasci</name>
    <dbReference type="NCBI Taxonomy" id="1227364"/>
    <lineage>
        <taxon>Eukaryota</taxon>
        <taxon>Fungi</taxon>
        <taxon>Dikarya</taxon>
        <taxon>Ascomycota</taxon>
        <taxon>Saccharomycotina</taxon>
        <taxon>Pichiomycetes</taxon>
        <taxon>Debaryomycetaceae</taxon>
        <taxon>Candida/Lodderomyces clade</taxon>
        <taxon>Candida</taxon>
    </lineage>
</organism>
<dbReference type="AlphaFoldDB" id="A0A9W4XKV6"/>
<dbReference type="OrthoDB" id="4024546at2759"/>
<reference evidence="2" key="1">
    <citation type="submission" date="2022-12" db="EMBL/GenBank/DDBJ databases">
        <authorList>
            <person name="Brejova B."/>
        </authorList>
    </citation>
    <scope>NUCLEOTIDE SEQUENCE</scope>
</reference>
<name>A0A9W4XKV6_9ASCO</name>
<dbReference type="Proteomes" id="UP001152885">
    <property type="component" value="Unassembled WGS sequence"/>
</dbReference>
<keyword evidence="1" id="KW-0472">Membrane</keyword>
<keyword evidence="3" id="KW-1185">Reference proteome</keyword>
<evidence type="ECO:0000256" key="1">
    <source>
        <dbReference type="SAM" id="Phobius"/>
    </source>
</evidence>
<feature type="transmembrane region" description="Helical" evidence="1">
    <location>
        <begin position="103"/>
        <end position="124"/>
    </location>
</feature>
<dbReference type="EMBL" id="CANTUO010000001">
    <property type="protein sequence ID" value="CAI5757480.1"/>
    <property type="molecule type" value="Genomic_DNA"/>
</dbReference>
<keyword evidence="1" id="KW-1133">Transmembrane helix</keyword>